<dbReference type="InterPro" id="IPR029044">
    <property type="entry name" value="Nucleotide-diphossugar_trans"/>
</dbReference>
<comment type="similarity">
    <text evidence="3">Belongs to the bacterial/plant glucose-1-phosphate adenylyltransferase family.</text>
</comment>
<keyword evidence="7" id="KW-0548">Nucleotidyltransferase</keyword>
<dbReference type="NCBIfam" id="NF002772">
    <property type="entry name" value="PRK02862.1"/>
    <property type="match status" value="1"/>
</dbReference>
<dbReference type="OrthoDB" id="10297895at2759"/>
<keyword evidence="10" id="KW-0750">Starch biosynthesis</keyword>
<dbReference type="InterPro" id="IPR005836">
    <property type="entry name" value="ADP_Glu_pyroP_CS"/>
</dbReference>
<comment type="pathway">
    <text evidence="2">Glycan biosynthesis; starch biosynthesis.</text>
</comment>
<dbReference type="GO" id="GO:0019252">
    <property type="term" value="P:starch biosynthetic process"/>
    <property type="evidence" value="ECO:0000318"/>
    <property type="project" value="GO_Central"/>
</dbReference>
<feature type="domain" description="Nucleotidyl transferase" evidence="11">
    <location>
        <begin position="135"/>
        <end position="415"/>
    </location>
</feature>
<dbReference type="Gene3D" id="3.90.550.10">
    <property type="entry name" value="Spore Coat Polysaccharide Biosynthesis Protein SpsA, Chain A"/>
    <property type="match status" value="1"/>
</dbReference>
<keyword evidence="9" id="KW-0067">ATP-binding</keyword>
<dbReference type="PROSITE" id="PS00809">
    <property type="entry name" value="ADP_GLC_PYROPHOSPH_2"/>
    <property type="match status" value="1"/>
</dbReference>
<dbReference type="PANTHER" id="PTHR43523:SF12">
    <property type="entry name" value="GLUCOSE-1-PHOSPHATE ADENYLYLTRANSFERASE LARGE SUBUNIT 1, CHLOROPLASTIC-RELATED"/>
    <property type="match status" value="1"/>
</dbReference>
<dbReference type="AlphaFoldDB" id="A0A2R6W806"/>
<dbReference type="Pfam" id="PF25247">
    <property type="entry name" value="LbH_GLGC"/>
    <property type="match status" value="1"/>
</dbReference>
<dbReference type="EMBL" id="KZ772804">
    <property type="protein sequence ID" value="PTQ29985.1"/>
    <property type="molecule type" value="Genomic_DNA"/>
</dbReference>
<dbReference type="Pfam" id="PF00483">
    <property type="entry name" value="NTP_transferase"/>
    <property type="match status" value="1"/>
</dbReference>
<protein>
    <recommendedName>
        <fullName evidence="4">glucose-1-phosphate adenylyltransferase</fullName>
        <ecNumber evidence="4">2.7.7.27</ecNumber>
    </recommendedName>
</protein>
<evidence type="ECO:0000256" key="4">
    <source>
        <dbReference type="ARBA" id="ARBA00012460"/>
    </source>
</evidence>
<dbReference type="Proteomes" id="UP000244005">
    <property type="component" value="Unassembled WGS sequence"/>
</dbReference>
<evidence type="ECO:0000256" key="3">
    <source>
        <dbReference type="ARBA" id="ARBA00010443"/>
    </source>
</evidence>
<evidence type="ECO:0000256" key="7">
    <source>
        <dbReference type="ARBA" id="ARBA00022695"/>
    </source>
</evidence>
<dbReference type="CDD" id="cd04651">
    <property type="entry name" value="LbH_G1P_AT_C"/>
    <property type="match status" value="1"/>
</dbReference>
<name>A0A2R6W806_MARPO</name>
<dbReference type="SUPFAM" id="SSF51161">
    <property type="entry name" value="Trimeric LpxA-like enzymes"/>
    <property type="match status" value="1"/>
</dbReference>
<dbReference type="GO" id="GO:0005978">
    <property type="term" value="P:glycogen biosynthetic process"/>
    <property type="evidence" value="ECO:0007669"/>
    <property type="project" value="InterPro"/>
</dbReference>
<evidence type="ECO:0000313" key="12">
    <source>
        <dbReference type="EMBL" id="PTQ29985.1"/>
    </source>
</evidence>
<dbReference type="SUPFAM" id="SSF53448">
    <property type="entry name" value="Nucleotide-diphospho-sugar transferases"/>
    <property type="match status" value="1"/>
</dbReference>
<proteinExistence type="inferred from homology"/>
<dbReference type="InterPro" id="IPR011831">
    <property type="entry name" value="ADP-Glc_PPase"/>
</dbReference>
<sequence length="569" mass="62432">MAVATIVPFNLKLHSAQLNGTGPFRSSSNSLRNLFSSSSDRFFGRTDQIWKLIKTCSATAYVSSTSKSCNCRWTTSKSSNGSPVVAVAGKHNRRVNKAATTSLLYDIAKEIAAQASLSTDSEVRSKVDPKSVACMILGGEAGSRLFPLTKRRAKSAVPMGGAYRLIDIQMSNCINSGINKVYVLTQFNSASLNRHISRTYNSVTCRDGFVEVLAATQTLGDKRWFMGTADAVRRFSWIFDNVRSEAVEHVLVLSGDHLYRMNYMDLVQSHHNSGADITVSCVPLSMDDSSCQVSAGGLLRLDHKGRVLSIHDKAMADNGYGLSMLLESAAAAGSGLPEGAAKNSPFVASMGLYVFKKDVLIKLLKWIYPNSNDFASEIIPAAAKDFYVQAYLFRNYWQDVGSIESYFEANLALTEESPKFEFYDVSNPIYTSPRYLPPTTVDHCRIVDSIVSHGCFLRSCSVQHSIIGIRSRIETGVELKDVVMIGADDYETEEERSRLLAIGKVPMGVGEYSKIKRCIIDKNARIGKNVILTNTDGVREAEKPSDGIYIRSGIIIVSENALIKDGMVI</sequence>
<dbReference type="EC" id="2.7.7.27" evidence="4"/>
<reference evidence="13" key="1">
    <citation type="journal article" date="2017" name="Cell">
        <title>Insights into land plant evolution garnered from the Marchantia polymorpha genome.</title>
        <authorList>
            <person name="Bowman J.L."/>
            <person name="Kohchi T."/>
            <person name="Yamato K.T."/>
            <person name="Jenkins J."/>
            <person name="Shu S."/>
            <person name="Ishizaki K."/>
            <person name="Yamaoka S."/>
            <person name="Nishihama R."/>
            <person name="Nakamura Y."/>
            <person name="Berger F."/>
            <person name="Adam C."/>
            <person name="Aki S.S."/>
            <person name="Althoff F."/>
            <person name="Araki T."/>
            <person name="Arteaga-Vazquez M.A."/>
            <person name="Balasubrmanian S."/>
            <person name="Barry K."/>
            <person name="Bauer D."/>
            <person name="Boehm C.R."/>
            <person name="Briginshaw L."/>
            <person name="Caballero-Perez J."/>
            <person name="Catarino B."/>
            <person name="Chen F."/>
            <person name="Chiyoda S."/>
            <person name="Chovatia M."/>
            <person name="Davies K.M."/>
            <person name="Delmans M."/>
            <person name="Demura T."/>
            <person name="Dierschke T."/>
            <person name="Dolan L."/>
            <person name="Dorantes-Acosta A.E."/>
            <person name="Eklund D.M."/>
            <person name="Florent S.N."/>
            <person name="Flores-Sandoval E."/>
            <person name="Fujiyama A."/>
            <person name="Fukuzawa H."/>
            <person name="Galik B."/>
            <person name="Grimanelli D."/>
            <person name="Grimwood J."/>
            <person name="Grossniklaus U."/>
            <person name="Hamada T."/>
            <person name="Haseloff J."/>
            <person name="Hetherington A.J."/>
            <person name="Higo A."/>
            <person name="Hirakawa Y."/>
            <person name="Hundley H.N."/>
            <person name="Ikeda Y."/>
            <person name="Inoue K."/>
            <person name="Inoue S.I."/>
            <person name="Ishida S."/>
            <person name="Jia Q."/>
            <person name="Kakita M."/>
            <person name="Kanazawa T."/>
            <person name="Kawai Y."/>
            <person name="Kawashima T."/>
            <person name="Kennedy M."/>
            <person name="Kinose K."/>
            <person name="Kinoshita T."/>
            <person name="Kohara Y."/>
            <person name="Koide E."/>
            <person name="Komatsu K."/>
            <person name="Kopischke S."/>
            <person name="Kubo M."/>
            <person name="Kyozuka J."/>
            <person name="Lagercrantz U."/>
            <person name="Lin S.S."/>
            <person name="Lindquist E."/>
            <person name="Lipzen A.M."/>
            <person name="Lu C.W."/>
            <person name="De Luna E."/>
            <person name="Martienssen R.A."/>
            <person name="Minamino N."/>
            <person name="Mizutani M."/>
            <person name="Mizutani M."/>
            <person name="Mochizuki N."/>
            <person name="Monte I."/>
            <person name="Mosher R."/>
            <person name="Nagasaki H."/>
            <person name="Nakagami H."/>
            <person name="Naramoto S."/>
            <person name="Nishitani K."/>
            <person name="Ohtani M."/>
            <person name="Okamoto T."/>
            <person name="Okumura M."/>
            <person name="Phillips J."/>
            <person name="Pollak B."/>
            <person name="Reinders A."/>
            <person name="Rovekamp M."/>
            <person name="Sano R."/>
            <person name="Sawa S."/>
            <person name="Schmid M.W."/>
            <person name="Shirakawa M."/>
            <person name="Solano R."/>
            <person name="Spunde A."/>
            <person name="Suetsugu N."/>
            <person name="Sugano S."/>
            <person name="Sugiyama A."/>
            <person name="Sun R."/>
            <person name="Suzuki Y."/>
            <person name="Takenaka M."/>
            <person name="Takezawa D."/>
            <person name="Tomogane H."/>
            <person name="Tsuzuki M."/>
            <person name="Ueda T."/>
            <person name="Umeda M."/>
            <person name="Ward J.M."/>
            <person name="Watanabe Y."/>
            <person name="Yazaki K."/>
            <person name="Yokoyama R."/>
            <person name="Yoshitake Y."/>
            <person name="Yotsui I."/>
            <person name="Zachgo S."/>
            <person name="Schmutz J."/>
        </authorList>
    </citation>
    <scope>NUCLEOTIDE SEQUENCE [LARGE SCALE GENOMIC DNA]</scope>
    <source>
        <strain evidence="13">Tak-1</strain>
    </source>
</reference>
<keyword evidence="5" id="KW-0021">Allosteric enzyme</keyword>
<keyword evidence="13" id="KW-1185">Reference proteome</keyword>
<dbReference type="GO" id="GO:0005524">
    <property type="term" value="F:ATP binding"/>
    <property type="evidence" value="ECO:0007669"/>
    <property type="project" value="UniProtKB-KW"/>
</dbReference>
<dbReference type="Gramene" id="Mp4g10120.1">
    <property type="protein sequence ID" value="Mp4g10120.1.cds1"/>
    <property type="gene ID" value="Mp4g10120"/>
</dbReference>
<accession>A0A2R6W806</accession>
<dbReference type="CDD" id="cd02508">
    <property type="entry name" value="ADP_Glucose_PP"/>
    <property type="match status" value="1"/>
</dbReference>
<dbReference type="PROSITE" id="PS00810">
    <property type="entry name" value="ADP_GLC_PYROPHOSPH_3"/>
    <property type="match status" value="1"/>
</dbReference>
<dbReference type="GO" id="GO:0010170">
    <property type="term" value="C:glucose-1-phosphate adenylyltransferase complex"/>
    <property type="evidence" value="ECO:0000318"/>
    <property type="project" value="GO_Central"/>
</dbReference>
<evidence type="ECO:0000256" key="6">
    <source>
        <dbReference type="ARBA" id="ARBA00022679"/>
    </source>
</evidence>
<evidence type="ECO:0000259" key="11">
    <source>
        <dbReference type="Pfam" id="PF00483"/>
    </source>
</evidence>
<evidence type="ECO:0000256" key="2">
    <source>
        <dbReference type="ARBA" id="ARBA00004727"/>
    </source>
</evidence>
<dbReference type="PANTHER" id="PTHR43523">
    <property type="entry name" value="GLUCOSE-1-PHOSPHATE ADENYLYLTRANSFERASE-RELATED"/>
    <property type="match status" value="1"/>
</dbReference>
<dbReference type="GO" id="GO:0008878">
    <property type="term" value="F:glucose-1-phosphate adenylyltransferase activity"/>
    <property type="evidence" value="ECO:0000318"/>
    <property type="project" value="GO_Central"/>
</dbReference>
<evidence type="ECO:0000313" key="13">
    <source>
        <dbReference type="Proteomes" id="UP000244005"/>
    </source>
</evidence>
<evidence type="ECO:0000256" key="1">
    <source>
        <dbReference type="ARBA" id="ARBA00000956"/>
    </source>
</evidence>
<dbReference type="InterPro" id="IPR005835">
    <property type="entry name" value="NTP_transferase_dom"/>
</dbReference>
<evidence type="ECO:0000256" key="5">
    <source>
        <dbReference type="ARBA" id="ARBA00022533"/>
    </source>
</evidence>
<organism evidence="12 13">
    <name type="scientific">Marchantia polymorpha</name>
    <name type="common">Common liverwort</name>
    <name type="synonym">Marchantia aquatica</name>
    <dbReference type="NCBI Taxonomy" id="3197"/>
    <lineage>
        <taxon>Eukaryota</taxon>
        <taxon>Viridiplantae</taxon>
        <taxon>Streptophyta</taxon>
        <taxon>Embryophyta</taxon>
        <taxon>Marchantiophyta</taxon>
        <taxon>Marchantiopsida</taxon>
        <taxon>Marchantiidae</taxon>
        <taxon>Marchantiales</taxon>
        <taxon>Marchantiaceae</taxon>
        <taxon>Marchantia</taxon>
    </lineage>
</organism>
<gene>
    <name evidence="12" type="ORF">MARPO_0132s0055</name>
</gene>
<evidence type="ECO:0000256" key="10">
    <source>
        <dbReference type="ARBA" id="ARBA00022922"/>
    </source>
</evidence>
<dbReference type="InterPro" id="IPR011004">
    <property type="entry name" value="Trimer_LpxA-like_sf"/>
</dbReference>
<evidence type="ECO:0000256" key="9">
    <source>
        <dbReference type="ARBA" id="ARBA00022840"/>
    </source>
</evidence>
<keyword evidence="8" id="KW-0547">Nucleotide-binding</keyword>
<dbReference type="Gene3D" id="2.160.10.10">
    <property type="entry name" value="Hexapeptide repeat proteins"/>
    <property type="match status" value="1"/>
</dbReference>
<evidence type="ECO:0000256" key="8">
    <source>
        <dbReference type="ARBA" id="ARBA00022741"/>
    </source>
</evidence>
<comment type="catalytic activity">
    <reaction evidence="1">
        <text>alpha-D-glucose 1-phosphate + ATP + H(+) = ADP-alpha-D-glucose + diphosphate</text>
        <dbReference type="Rhea" id="RHEA:12120"/>
        <dbReference type="ChEBI" id="CHEBI:15378"/>
        <dbReference type="ChEBI" id="CHEBI:30616"/>
        <dbReference type="ChEBI" id="CHEBI:33019"/>
        <dbReference type="ChEBI" id="CHEBI:57498"/>
        <dbReference type="ChEBI" id="CHEBI:58601"/>
        <dbReference type="EC" id="2.7.7.27"/>
    </reaction>
</comment>
<keyword evidence="6" id="KW-0808">Transferase</keyword>